<dbReference type="OrthoDB" id="5428863at2759"/>
<evidence type="ECO:0000313" key="2">
    <source>
        <dbReference type="EMBL" id="KAH7116543.1"/>
    </source>
</evidence>
<evidence type="ECO:0000313" key="3">
    <source>
        <dbReference type="Proteomes" id="UP000717696"/>
    </source>
</evidence>
<proteinExistence type="predicted"/>
<keyword evidence="3" id="KW-1185">Reference proteome</keyword>
<protein>
    <submittedName>
        <fullName evidence="2">Heterokaryon incompatibility protein-domain-containing protein</fullName>
    </submittedName>
</protein>
<evidence type="ECO:0000259" key="1">
    <source>
        <dbReference type="Pfam" id="PF06985"/>
    </source>
</evidence>
<name>A0A9P9DCC4_9HYPO</name>
<dbReference type="Pfam" id="PF06985">
    <property type="entry name" value="HET"/>
    <property type="match status" value="1"/>
</dbReference>
<gene>
    <name evidence="2" type="ORF">B0J13DRAFT_571663</name>
</gene>
<sequence length="711" mass="81574">MADDQLGSLCRRCQGIDLDRLFQPLLADDEEPFVVLDRIPEWTSASCPLCNFLLDMIPVEERDTCDALSILRITQYLRTGSTNATPLDAPTTTARTTLRIHTRMDRNSSRTSSYKLGLYERPFVNYSKAPETPVLVNQHKVDYSALREWHDRVQKIQREKMETFPVSVIDCQTRKIVPVNGPCDYIALSYVWGPTVAEPSQGSSLPARLPRTVEDAMIVVRELGLRYLWVDRYCLDQSKAAEFQTQLNQMADIYRHALMTIIGAAGSDADYGLPGVSSRARIKQPRVKIGDYTLWSSMSDPREVVKRSVWMTRAWTFQEGVFSWNWLAFTDEQVFFQRSNKEWANLERWWKVSCEMFPRGGLGADANCPLLRMFDNIWNNEGAIHSTLPMYTQRSLTYQSDALNGSLGLINRCGKGPYPLNHYFGTPILGPLINHRKAFGRDSSRTWSLTEAFLVSLCWRSLQPGQRRPGFPSWSWTGWQTDYSPPEMSILHLGLFMKSLIEVKLQVQMNRGLADWEGMCTGRDWDTYEDWSSIPQELYIQAPTIPLTVQGDPRALQHTFQGHAADQVPMRWCAVLSDDECDVFVEIRLVDKRVDSMVQNSGTALLKAIILRQIDPQRAIAENYSWHENVIWFFAILVHEDKDGATRVGSLELRRDNYFVSWKTDVSHSAAEENKVWINSEQKDYVDCSECRMAALERLQRGKTREVIKVL</sequence>
<reference evidence="2" key="1">
    <citation type="journal article" date="2021" name="Nat. Commun.">
        <title>Genetic determinants of endophytism in the Arabidopsis root mycobiome.</title>
        <authorList>
            <person name="Mesny F."/>
            <person name="Miyauchi S."/>
            <person name="Thiergart T."/>
            <person name="Pickel B."/>
            <person name="Atanasova L."/>
            <person name="Karlsson M."/>
            <person name="Huettel B."/>
            <person name="Barry K.W."/>
            <person name="Haridas S."/>
            <person name="Chen C."/>
            <person name="Bauer D."/>
            <person name="Andreopoulos W."/>
            <person name="Pangilinan J."/>
            <person name="LaButti K."/>
            <person name="Riley R."/>
            <person name="Lipzen A."/>
            <person name="Clum A."/>
            <person name="Drula E."/>
            <person name="Henrissat B."/>
            <person name="Kohler A."/>
            <person name="Grigoriev I.V."/>
            <person name="Martin F.M."/>
            <person name="Hacquard S."/>
        </authorList>
    </citation>
    <scope>NUCLEOTIDE SEQUENCE</scope>
    <source>
        <strain evidence="2">MPI-CAGE-AT-0021</strain>
    </source>
</reference>
<dbReference type="EMBL" id="JAGMUU010000036">
    <property type="protein sequence ID" value="KAH7116543.1"/>
    <property type="molecule type" value="Genomic_DNA"/>
</dbReference>
<organism evidence="2 3">
    <name type="scientific">Dactylonectria estremocensis</name>
    <dbReference type="NCBI Taxonomy" id="1079267"/>
    <lineage>
        <taxon>Eukaryota</taxon>
        <taxon>Fungi</taxon>
        <taxon>Dikarya</taxon>
        <taxon>Ascomycota</taxon>
        <taxon>Pezizomycotina</taxon>
        <taxon>Sordariomycetes</taxon>
        <taxon>Hypocreomycetidae</taxon>
        <taxon>Hypocreales</taxon>
        <taxon>Nectriaceae</taxon>
        <taxon>Dactylonectria</taxon>
    </lineage>
</organism>
<dbReference type="InterPro" id="IPR010730">
    <property type="entry name" value="HET"/>
</dbReference>
<dbReference type="PANTHER" id="PTHR33112:SF1">
    <property type="entry name" value="HETEROKARYON INCOMPATIBILITY DOMAIN-CONTAINING PROTEIN"/>
    <property type="match status" value="1"/>
</dbReference>
<dbReference type="PANTHER" id="PTHR33112">
    <property type="entry name" value="DOMAIN PROTEIN, PUTATIVE-RELATED"/>
    <property type="match status" value="1"/>
</dbReference>
<feature type="domain" description="Heterokaryon incompatibility" evidence="1">
    <location>
        <begin position="185"/>
        <end position="319"/>
    </location>
</feature>
<accession>A0A9P9DCC4</accession>
<dbReference type="Proteomes" id="UP000717696">
    <property type="component" value="Unassembled WGS sequence"/>
</dbReference>
<dbReference type="AlphaFoldDB" id="A0A9P9DCC4"/>
<comment type="caution">
    <text evidence="2">The sequence shown here is derived from an EMBL/GenBank/DDBJ whole genome shotgun (WGS) entry which is preliminary data.</text>
</comment>